<dbReference type="Gene3D" id="3.90.470.20">
    <property type="entry name" value="4'-phosphopantetheinyl transferase domain"/>
    <property type="match status" value="2"/>
</dbReference>
<accession>A0ABU3H515</accession>
<feature type="domain" description="4'-phosphopantetheinyl transferase" evidence="2">
    <location>
        <begin position="129"/>
        <end position="229"/>
    </location>
</feature>
<dbReference type="GO" id="GO:0016740">
    <property type="term" value="F:transferase activity"/>
    <property type="evidence" value="ECO:0007669"/>
    <property type="project" value="UniProtKB-KW"/>
</dbReference>
<dbReference type="SUPFAM" id="SSF56214">
    <property type="entry name" value="4'-phosphopantetheinyl transferase"/>
    <property type="match status" value="2"/>
</dbReference>
<proteinExistence type="predicted"/>
<gene>
    <name evidence="3" type="ORF">J2Z22_001067</name>
</gene>
<name>A0ABU3H515_9BACL</name>
<keyword evidence="4" id="KW-1185">Reference proteome</keyword>
<dbReference type="RefSeq" id="WP_025701750.1">
    <property type="nucleotide sequence ID" value="NZ_JAUSUY010000003.1"/>
</dbReference>
<dbReference type="Pfam" id="PF01648">
    <property type="entry name" value="ACPS"/>
    <property type="match status" value="1"/>
</dbReference>
<organism evidence="3 4">
    <name type="scientific">Paenibacillus forsythiae</name>
    <dbReference type="NCBI Taxonomy" id="365616"/>
    <lineage>
        <taxon>Bacteria</taxon>
        <taxon>Bacillati</taxon>
        <taxon>Bacillota</taxon>
        <taxon>Bacilli</taxon>
        <taxon>Bacillales</taxon>
        <taxon>Paenibacillaceae</taxon>
        <taxon>Paenibacillus</taxon>
    </lineage>
</organism>
<evidence type="ECO:0000256" key="1">
    <source>
        <dbReference type="ARBA" id="ARBA00022679"/>
    </source>
</evidence>
<comment type="caution">
    <text evidence="3">The sequence shown here is derived from an EMBL/GenBank/DDBJ whole genome shotgun (WGS) entry which is preliminary data.</text>
</comment>
<dbReference type="EMBL" id="JAUSUY010000003">
    <property type="protein sequence ID" value="MDT3425551.1"/>
    <property type="molecule type" value="Genomic_DNA"/>
</dbReference>
<keyword evidence="1 3" id="KW-0808">Transferase</keyword>
<evidence type="ECO:0000313" key="4">
    <source>
        <dbReference type="Proteomes" id="UP001248709"/>
    </source>
</evidence>
<dbReference type="Proteomes" id="UP001248709">
    <property type="component" value="Unassembled WGS sequence"/>
</dbReference>
<dbReference type="InterPro" id="IPR008278">
    <property type="entry name" value="4-PPantetheinyl_Trfase_dom"/>
</dbReference>
<reference evidence="3 4" key="1">
    <citation type="submission" date="2023-07" db="EMBL/GenBank/DDBJ databases">
        <title>Genomic Encyclopedia of Type Strains, Phase IV (KMG-IV): sequencing the most valuable type-strain genomes for metagenomic binning, comparative biology and taxonomic classification.</title>
        <authorList>
            <person name="Goeker M."/>
        </authorList>
    </citation>
    <scope>NUCLEOTIDE SEQUENCE [LARGE SCALE GENOMIC DNA]</scope>
    <source>
        <strain evidence="3 4">T98</strain>
    </source>
</reference>
<sequence>MTLKRYPRTVINRLRLQVDDRSYEVAICFCWCAALDEYLSLSHDLHEKERERFDKMDYERRRKSYLLGRHVGRSAASAVIGHDQRSDIFIDQGVFHQPILVSPLLPNMQLSISHCDDLGAAIVFPEAVPMGIDIERICPGKKDAIESVITEWEKELARNFPFDYETFLFCLWSAKESISKVFKTGLTASLAIYEVASLERGDNEFTLYYKNIFQYVTAVFIIHHYVCAVTYPKNVVLNSESMLCFRRSLQELWQVNSQPDLTQSKGQILKMQDV</sequence>
<evidence type="ECO:0000313" key="3">
    <source>
        <dbReference type="EMBL" id="MDT3425551.1"/>
    </source>
</evidence>
<dbReference type="InterPro" id="IPR037143">
    <property type="entry name" value="4-PPantetheinyl_Trfase_dom_sf"/>
</dbReference>
<evidence type="ECO:0000259" key="2">
    <source>
        <dbReference type="Pfam" id="PF01648"/>
    </source>
</evidence>
<protein>
    <submittedName>
        <fullName evidence="3">Phosphopantetheinyl transferase</fullName>
    </submittedName>
</protein>